<name>M1DHX1_SOLTU</name>
<dbReference type="Proteomes" id="UP000011115">
    <property type="component" value="Unassembled WGS sequence"/>
</dbReference>
<dbReference type="InParanoid" id="M1DHX1"/>
<sequence>MLSRLKKKRRAMVLFKSSILHYIWASSIKDITPQRAYVRRNANENVEREALGSSQEAPQVLADLLAEQVMNGEF</sequence>
<organism evidence="1 2">
    <name type="scientific">Solanum tuberosum</name>
    <name type="common">Potato</name>
    <dbReference type="NCBI Taxonomy" id="4113"/>
    <lineage>
        <taxon>Eukaryota</taxon>
        <taxon>Viridiplantae</taxon>
        <taxon>Streptophyta</taxon>
        <taxon>Embryophyta</taxon>
        <taxon>Tracheophyta</taxon>
        <taxon>Spermatophyta</taxon>
        <taxon>Magnoliopsida</taxon>
        <taxon>eudicotyledons</taxon>
        <taxon>Gunneridae</taxon>
        <taxon>Pentapetalae</taxon>
        <taxon>asterids</taxon>
        <taxon>lamiids</taxon>
        <taxon>Solanales</taxon>
        <taxon>Solanaceae</taxon>
        <taxon>Solanoideae</taxon>
        <taxon>Solaneae</taxon>
        <taxon>Solanum</taxon>
    </lineage>
</organism>
<dbReference type="PaxDb" id="4113-PGSC0003DMT400089313"/>
<dbReference type="HOGENOM" id="CLU_2692635_0_0_1"/>
<proteinExistence type="predicted"/>
<evidence type="ECO:0000313" key="1">
    <source>
        <dbReference type="EnsemblPlants" id="PGSC0003DMT400089313"/>
    </source>
</evidence>
<dbReference type="Gramene" id="PGSC0003DMT400089313">
    <property type="protein sequence ID" value="PGSC0003DMT400089313"/>
    <property type="gene ID" value="PGSC0003DMG400038884"/>
</dbReference>
<dbReference type="EnsemblPlants" id="PGSC0003DMT400089313">
    <property type="protein sequence ID" value="PGSC0003DMT400089313"/>
    <property type="gene ID" value="PGSC0003DMG400038884"/>
</dbReference>
<reference evidence="1" key="2">
    <citation type="submission" date="2015-06" db="UniProtKB">
        <authorList>
            <consortium name="EnsemblPlants"/>
        </authorList>
    </citation>
    <scope>IDENTIFICATION</scope>
    <source>
        <strain evidence="1">DM1-3 516 R44</strain>
    </source>
</reference>
<evidence type="ECO:0000313" key="2">
    <source>
        <dbReference type="Proteomes" id="UP000011115"/>
    </source>
</evidence>
<reference evidence="2" key="1">
    <citation type="journal article" date="2011" name="Nature">
        <title>Genome sequence and analysis of the tuber crop potato.</title>
        <authorList>
            <consortium name="The Potato Genome Sequencing Consortium"/>
        </authorList>
    </citation>
    <scope>NUCLEOTIDE SEQUENCE [LARGE SCALE GENOMIC DNA]</scope>
    <source>
        <strain evidence="2">cv. DM1-3 516 R44</strain>
    </source>
</reference>
<protein>
    <submittedName>
        <fullName evidence="1">Uncharacterized protein</fullName>
    </submittedName>
</protein>
<accession>M1DHX1</accession>
<keyword evidence="2" id="KW-1185">Reference proteome</keyword>
<dbReference type="AlphaFoldDB" id="M1DHX1"/>